<evidence type="ECO:0000313" key="1">
    <source>
        <dbReference type="EMBL" id="ETO76077.1"/>
    </source>
</evidence>
<comment type="caution">
    <text evidence="1">The sequence shown here is derived from an EMBL/GenBank/DDBJ whole genome shotgun (WGS) entry which is preliminary data.</text>
</comment>
<gene>
    <name evidence="1" type="ORF">F444_08469</name>
</gene>
<reference evidence="1 2" key="1">
    <citation type="submission" date="2013-11" db="EMBL/GenBank/DDBJ databases">
        <title>The Genome Sequence of Phytophthora parasitica P1976.</title>
        <authorList>
            <consortium name="The Broad Institute Genomics Platform"/>
            <person name="Russ C."/>
            <person name="Tyler B."/>
            <person name="Panabieres F."/>
            <person name="Shan W."/>
            <person name="Tripathy S."/>
            <person name="Grunwald N."/>
            <person name="Machado M."/>
            <person name="Johnson C.S."/>
            <person name="Walker B."/>
            <person name="Young S."/>
            <person name="Zeng Q."/>
            <person name="Gargeya S."/>
            <person name="Fitzgerald M."/>
            <person name="Haas B."/>
            <person name="Abouelleil A."/>
            <person name="Allen A.W."/>
            <person name="Alvarado L."/>
            <person name="Arachchi H.M."/>
            <person name="Berlin A.M."/>
            <person name="Chapman S.B."/>
            <person name="Gainer-Dewar J."/>
            <person name="Goldberg J."/>
            <person name="Griggs A."/>
            <person name="Gujja S."/>
            <person name="Hansen M."/>
            <person name="Howarth C."/>
            <person name="Imamovic A."/>
            <person name="Ireland A."/>
            <person name="Larimer J."/>
            <person name="McCowan C."/>
            <person name="Murphy C."/>
            <person name="Pearson M."/>
            <person name="Poon T.W."/>
            <person name="Priest M."/>
            <person name="Roberts A."/>
            <person name="Saif S."/>
            <person name="Shea T."/>
            <person name="Sisk P."/>
            <person name="Sykes S."/>
            <person name="Wortman J."/>
            <person name="Nusbaum C."/>
            <person name="Birren B."/>
        </authorList>
    </citation>
    <scope>NUCLEOTIDE SEQUENCE [LARGE SCALE GENOMIC DNA]</scope>
    <source>
        <strain evidence="1 2">P1976</strain>
    </source>
</reference>
<dbReference type="AlphaFoldDB" id="A0A081AB16"/>
<accession>A0A081AB16</accession>
<organism evidence="1 2">
    <name type="scientific">Phytophthora nicotianae P1976</name>
    <dbReference type="NCBI Taxonomy" id="1317066"/>
    <lineage>
        <taxon>Eukaryota</taxon>
        <taxon>Sar</taxon>
        <taxon>Stramenopiles</taxon>
        <taxon>Oomycota</taxon>
        <taxon>Peronosporomycetes</taxon>
        <taxon>Peronosporales</taxon>
        <taxon>Peronosporaceae</taxon>
        <taxon>Phytophthora</taxon>
    </lineage>
</organism>
<dbReference type="Proteomes" id="UP000028582">
    <property type="component" value="Unassembled WGS sequence"/>
</dbReference>
<sequence>MDVALDLGSCYEDDVVMDSSLPYAAMFCMETQQTHDVLSANVKDVLDFKPLGLYPLIKCCWLRCALTCIDVKEYNPLPSEYYIVVCRTAATRQ</sequence>
<protein>
    <submittedName>
        <fullName evidence="1">Uncharacterized protein</fullName>
    </submittedName>
</protein>
<proteinExistence type="predicted"/>
<dbReference type="EMBL" id="ANJA01001600">
    <property type="protein sequence ID" value="ETO76077.1"/>
    <property type="molecule type" value="Genomic_DNA"/>
</dbReference>
<name>A0A081AB16_PHYNI</name>
<evidence type="ECO:0000313" key="2">
    <source>
        <dbReference type="Proteomes" id="UP000028582"/>
    </source>
</evidence>